<dbReference type="InterPro" id="IPR036047">
    <property type="entry name" value="F-box-like_dom_sf"/>
</dbReference>
<dbReference type="Gene3D" id="3.80.10.10">
    <property type="entry name" value="Ribonuclease Inhibitor"/>
    <property type="match status" value="1"/>
</dbReference>
<dbReference type="OrthoDB" id="2447803at2759"/>
<feature type="region of interest" description="Disordered" evidence="1">
    <location>
        <begin position="1"/>
        <end position="26"/>
    </location>
</feature>
<evidence type="ECO:0000313" key="3">
    <source>
        <dbReference type="Proteomes" id="UP000807025"/>
    </source>
</evidence>
<evidence type="ECO:0000256" key="1">
    <source>
        <dbReference type="SAM" id="MobiDB-lite"/>
    </source>
</evidence>
<organism evidence="2 3">
    <name type="scientific">Pleurotus eryngii</name>
    <name type="common">Boletus of the steppes</name>
    <dbReference type="NCBI Taxonomy" id="5323"/>
    <lineage>
        <taxon>Eukaryota</taxon>
        <taxon>Fungi</taxon>
        <taxon>Dikarya</taxon>
        <taxon>Basidiomycota</taxon>
        <taxon>Agaricomycotina</taxon>
        <taxon>Agaricomycetes</taxon>
        <taxon>Agaricomycetidae</taxon>
        <taxon>Agaricales</taxon>
        <taxon>Pleurotineae</taxon>
        <taxon>Pleurotaceae</taxon>
        <taxon>Pleurotus</taxon>
    </lineage>
</organism>
<comment type="caution">
    <text evidence="2">The sequence shown here is derived from an EMBL/GenBank/DDBJ whole genome shotgun (WGS) entry which is preliminary data.</text>
</comment>
<dbReference type="AlphaFoldDB" id="A0A9P6A9D1"/>
<reference evidence="2" key="1">
    <citation type="submission" date="2020-11" db="EMBL/GenBank/DDBJ databases">
        <authorList>
            <consortium name="DOE Joint Genome Institute"/>
            <person name="Ahrendt S."/>
            <person name="Riley R."/>
            <person name="Andreopoulos W."/>
            <person name="Labutti K."/>
            <person name="Pangilinan J."/>
            <person name="Ruiz-Duenas F.J."/>
            <person name="Barrasa J.M."/>
            <person name="Sanchez-Garcia M."/>
            <person name="Camarero S."/>
            <person name="Miyauchi S."/>
            <person name="Serrano A."/>
            <person name="Linde D."/>
            <person name="Babiker R."/>
            <person name="Drula E."/>
            <person name="Ayuso-Fernandez I."/>
            <person name="Pacheco R."/>
            <person name="Padilla G."/>
            <person name="Ferreira P."/>
            <person name="Barriuso J."/>
            <person name="Kellner H."/>
            <person name="Castanera R."/>
            <person name="Alfaro M."/>
            <person name="Ramirez L."/>
            <person name="Pisabarro A.G."/>
            <person name="Kuo A."/>
            <person name="Tritt A."/>
            <person name="Lipzen A."/>
            <person name="He G."/>
            <person name="Yan M."/>
            <person name="Ng V."/>
            <person name="Cullen D."/>
            <person name="Martin F."/>
            <person name="Rosso M.-N."/>
            <person name="Henrissat B."/>
            <person name="Hibbett D."/>
            <person name="Martinez A.T."/>
            <person name="Grigoriev I.V."/>
        </authorList>
    </citation>
    <scope>NUCLEOTIDE SEQUENCE</scope>
    <source>
        <strain evidence="2">ATCC 90797</strain>
    </source>
</reference>
<protein>
    <recommendedName>
        <fullName evidence="4">F-box domain-containing protein</fullName>
    </recommendedName>
</protein>
<feature type="compositionally biased region" description="Basic and acidic residues" evidence="1">
    <location>
        <begin position="7"/>
        <end position="16"/>
    </location>
</feature>
<dbReference type="SUPFAM" id="SSF52047">
    <property type="entry name" value="RNI-like"/>
    <property type="match status" value="1"/>
</dbReference>
<gene>
    <name evidence="2" type="ORF">BDN71DRAFT_1440038</name>
</gene>
<dbReference type="PANTHER" id="PTHR16134">
    <property type="entry name" value="F-BOX/TPR REPEAT PROTEIN POF3"/>
    <property type="match status" value="1"/>
</dbReference>
<proteinExistence type="predicted"/>
<dbReference type="SUPFAM" id="SSF81383">
    <property type="entry name" value="F-box domain"/>
    <property type="match status" value="1"/>
</dbReference>
<name>A0A9P6A9D1_PLEER</name>
<dbReference type="PANTHER" id="PTHR16134:SF119">
    <property type="entry name" value="AT02038P-RELATED"/>
    <property type="match status" value="1"/>
</dbReference>
<sequence>MFGLRSESAKTRETGKHSPSAPSTWARRRVQLSPELLRGVFEHLNHGDNARNARVCRDWRDGALSLVWRCVDLGDTLRLLAPLVKKGAFYKFSRNVSVQDWERFDVYAKRVQQLTAHPKKQYDLSVGRVIGCTRQRLEIFPGLKALAFESNFHLVPLFLHHGIKQLSFVVETLPATEDLSVTLPYIAPSVPTLRHLTVTAHQDLGASLNVVVEMLKCLGHLQSLRLPLQWFVPAVINELVYHDELSYLGITTPAGECFEMQGPENDIFSITMPKQGGIPSLTELNLAVGISSVAKCLPHLDALRTLTLLPPQAASSHTLAAFVEVIPERAPSLTSLTIDFRNSTPSPTLTTNSLTYTKDLKPLIKLKSLKYLHLDHIPSIKVSSADLIALLKQFPELTHLSLNPHPLKHPAKTSPKLLRLPDFLRANPKLDYLGLYMGIPHPTALLVDPESKARIASSLKELHFGHSLLPENPLPVAIYLSCRLPETCKLTGSSDTTQLQEMFETMIQFRGKRQRTSVAAKPKQKPKRK</sequence>
<dbReference type="Proteomes" id="UP000807025">
    <property type="component" value="Unassembled WGS sequence"/>
</dbReference>
<dbReference type="Gene3D" id="1.20.1280.50">
    <property type="match status" value="1"/>
</dbReference>
<dbReference type="EMBL" id="MU154526">
    <property type="protein sequence ID" value="KAF9500625.1"/>
    <property type="molecule type" value="Genomic_DNA"/>
</dbReference>
<evidence type="ECO:0008006" key="4">
    <source>
        <dbReference type="Google" id="ProtNLM"/>
    </source>
</evidence>
<accession>A0A9P6A9D1</accession>
<evidence type="ECO:0000313" key="2">
    <source>
        <dbReference type="EMBL" id="KAF9500625.1"/>
    </source>
</evidence>
<dbReference type="InterPro" id="IPR032675">
    <property type="entry name" value="LRR_dom_sf"/>
</dbReference>
<keyword evidence="3" id="KW-1185">Reference proteome</keyword>